<dbReference type="Gene3D" id="3.20.20.140">
    <property type="entry name" value="Metal-dependent hydrolases"/>
    <property type="match status" value="1"/>
</dbReference>
<dbReference type="InterPro" id="IPR011059">
    <property type="entry name" value="Metal-dep_hydrolase_composite"/>
</dbReference>
<protein>
    <submittedName>
        <fullName evidence="2">Amidohydrolase family protein</fullName>
    </submittedName>
</protein>
<dbReference type="InterPro" id="IPR006680">
    <property type="entry name" value="Amidohydro-rel"/>
</dbReference>
<dbReference type="Gene3D" id="2.30.40.10">
    <property type="entry name" value="Urease, subunit C, domain 1"/>
    <property type="match status" value="2"/>
</dbReference>
<dbReference type="InterPro" id="IPR051781">
    <property type="entry name" value="Metallo-dep_Hydrolase"/>
</dbReference>
<organism evidence="2 3">
    <name type="scientific">Hymenobacter koreensis</name>
    <dbReference type="NCBI Taxonomy" id="1084523"/>
    <lineage>
        <taxon>Bacteria</taxon>
        <taxon>Pseudomonadati</taxon>
        <taxon>Bacteroidota</taxon>
        <taxon>Cytophagia</taxon>
        <taxon>Cytophagales</taxon>
        <taxon>Hymenobacteraceae</taxon>
        <taxon>Hymenobacter</taxon>
    </lineage>
</organism>
<sequence length="458" mass="51226">MLLLPLQLFAQQRPIVFKNLTIIDVKKGTALKNRHLLIVGQRIKKISTKSITHPEAVVIDATGKFMMPGLCDFNAEVLNYEYAGAPAFNLLLANGVTSVRDLKPTQTLKEIFAFRYNLIKENSLAPRIYLSGKTLIDRIPFQSENMAKSLLVNSIVEAEHAVDSMIFYGADVIDIRTILNRSILQAITNRAHQKGIKVLARFSGDWIQASEDGVDGFTHPSDLWRVASKGRKKLFQFSEADSMRFVSVPEFYNRVLPSLGAVDTAYFYTLVNTLKNNNTWICTNFAGHMPSKVKFEIGDSSRNQFRLPAQKKQLALMQQEMSQISAARSKAASPQVYFALQGSKRGVPLLAGTQFEDIGTPGMSLHDELYWFVEGGLSPAEALRTATINPATFLKKHKDLGTVEERKLADLVLLDANPLENISNTRKINMVVVNGRLLKRNDLDSLLIEAREKARKSK</sequence>
<evidence type="ECO:0000313" key="3">
    <source>
        <dbReference type="Proteomes" id="UP001500454"/>
    </source>
</evidence>
<dbReference type="SUPFAM" id="SSF51338">
    <property type="entry name" value="Composite domain of metallo-dependent hydrolases"/>
    <property type="match status" value="1"/>
</dbReference>
<feature type="domain" description="Amidohydrolase-related" evidence="1">
    <location>
        <begin position="363"/>
        <end position="437"/>
    </location>
</feature>
<dbReference type="SUPFAM" id="SSF51556">
    <property type="entry name" value="Metallo-dependent hydrolases"/>
    <property type="match status" value="1"/>
</dbReference>
<dbReference type="InterPro" id="IPR032466">
    <property type="entry name" value="Metal_Hydrolase"/>
</dbReference>
<dbReference type="EMBL" id="BAABHA010000007">
    <property type="protein sequence ID" value="GAA4383097.1"/>
    <property type="molecule type" value="Genomic_DNA"/>
</dbReference>
<evidence type="ECO:0000259" key="1">
    <source>
        <dbReference type="Pfam" id="PF01979"/>
    </source>
</evidence>
<reference evidence="3" key="1">
    <citation type="journal article" date="2019" name="Int. J. Syst. Evol. Microbiol.">
        <title>The Global Catalogue of Microorganisms (GCM) 10K type strain sequencing project: providing services to taxonomists for standard genome sequencing and annotation.</title>
        <authorList>
            <consortium name="The Broad Institute Genomics Platform"/>
            <consortium name="The Broad Institute Genome Sequencing Center for Infectious Disease"/>
            <person name="Wu L."/>
            <person name="Ma J."/>
        </authorList>
    </citation>
    <scope>NUCLEOTIDE SEQUENCE [LARGE SCALE GENOMIC DNA]</scope>
    <source>
        <strain evidence="3">JCM 17924</strain>
    </source>
</reference>
<dbReference type="Pfam" id="PF01979">
    <property type="entry name" value="Amidohydro_1"/>
    <property type="match status" value="1"/>
</dbReference>
<evidence type="ECO:0000313" key="2">
    <source>
        <dbReference type="EMBL" id="GAA4383097.1"/>
    </source>
</evidence>
<keyword evidence="3" id="KW-1185">Reference proteome</keyword>
<comment type="caution">
    <text evidence="2">The sequence shown here is derived from an EMBL/GenBank/DDBJ whole genome shotgun (WGS) entry which is preliminary data.</text>
</comment>
<dbReference type="PANTHER" id="PTHR43135">
    <property type="entry name" value="ALPHA-D-RIBOSE 1-METHYLPHOSPHONATE 5-TRIPHOSPHATE DIPHOSPHATASE"/>
    <property type="match status" value="1"/>
</dbReference>
<proteinExistence type="predicted"/>
<dbReference type="PANTHER" id="PTHR43135:SF3">
    <property type="entry name" value="ALPHA-D-RIBOSE 1-METHYLPHOSPHONATE 5-TRIPHOSPHATE DIPHOSPHATASE"/>
    <property type="match status" value="1"/>
</dbReference>
<accession>A0ABP8J147</accession>
<dbReference type="Proteomes" id="UP001500454">
    <property type="component" value="Unassembled WGS sequence"/>
</dbReference>
<gene>
    <name evidence="2" type="ORF">GCM10023186_23960</name>
</gene>
<name>A0ABP8J147_9BACT</name>